<comment type="similarity">
    <text evidence="1 4">Belongs to the glycosyl hydrolase 32 family.</text>
</comment>
<comment type="caution">
    <text evidence="8">The sequence shown here is derived from an EMBL/GenBank/DDBJ whole genome shotgun (WGS) entry which is preliminary data.</text>
</comment>
<dbReference type="SMART" id="SM00640">
    <property type="entry name" value="Glyco_32"/>
    <property type="match status" value="1"/>
</dbReference>
<comment type="catalytic activity">
    <reaction evidence="4">
        <text>Hydrolysis of terminal non-reducing beta-D-fructofuranoside residues in beta-D-fructofuranosides.</text>
        <dbReference type="EC" id="3.2.1.26"/>
    </reaction>
</comment>
<comment type="function">
    <text evidence="5">Enables the bacterium to metabolize sucrose as a sole carbon source.</text>
</comment>
<dbReference type="InterPro" id="IPR051214">
    <property type="entry name" value="GH32_Enzymes"/>
</dbReference>
<dbReference type="InterPro" id="IPR018053">
    <property type="entry name" value="Glyco_hydro_32_AS"/>
</dbReference>
<evidence type="ECO:0000313" key="9">
    <source>
        <dbReference type="Proteomes" id="UP000294702"/>
    </source>
</evidence>
<evidence type="ECO:0000256" key="5">
    <source>
        <dbReference type="RuleBase" id="RU365015"/>
    </source>
</evidence>
<feature type="domain" description="Glycosyl hydrolase family 32 N-terminal" evidence="6">
    <location>
        <begin position="39"/>
        <end position="343"/>
    </location>
</feature>
<dbReference type="RefSeq" id="WP_132691252.1">
    <property type="nucleotide sequence ID" value="NZ_SMFT01000003.1"/>
</dbReference>
<dbReference type="CDD" id="cd18623">
    <property type="entry name" value="GH32_ScrB-like"/>
    <property type="match status" value="1"/>
</dbReference>
<evidence type="ECO:0000256" key="2">
    <source>
        <dbReference type="ARBA" id="ARBA00022801"/>
    </source>
</evidence>
<feature type="domain" description="Glycosyl hydrolase family 32 C-terminal" evidence="7">
    <location>
        <begin position="364"/>
        <end position="460"/>
    </location>
</feature>
<sequence>MQHIFNQGKYRSILSAQPTELAQIKSAVDSDQNFRPHYHIAPPTGLLNDPNGLIFDGKHYHIFYQWFPFDALHGMKHWQHLITADFLHYQQGEMLIPDQLFESHGCYSGGALPLDEAHFAVFYTGNTRRASDNQRIPFQNLAIFHKNGTLIRKRALIEQAPKGYTEHVRDPKPYYTEQGKIRFICGAQRQDLTGTALIYEMDNIEDTPRLLGELSLPEFNNQQVFMWECPDLLKLTGQDIFIWSPQGKAREHSQYQNNYHAVYAIGKQKDLHFQAQHIAELDQGFDFYAPQTFAGLDNSSQTIMLGWVGLPDLTYPTDKFKWHSMLSLPRAISVQQGKLIQRPIAQIYHSLSQKQHLTLPAGQHNIDQLDRAYLNLKLDNQPFKIKLFNNNEQQHLTLSYAEGMLCLDRSHTEQTELMQQFGSQRYCQVDKLEQIELFFDQSVLEIFINQGEKVMASRFFIANRKPIIESDISLNLELAYPQAIENK</sequence>
<dbReference type="InterPro" id="IPR013189">
    <property type="entry name" value="Glyco_hydro_32_C"/>
</dbReference>
<name>A0A4R1FUM6_9PAST</name>
<dbReference type="InterPro" id="IPR013320">
    <property type="entry name" value="ConA-like_dom_sf"/>
</dbReference>
<dbReference type="AlphaFoldDB" id="A0A4R1FUM6"/>
<gene>
    <name evidence="8" type="ORF">EV694_1608</name>
</gene>
<evidence type="ECO:0000256" key="1">
    <source>
        <dbReference type="ARBA" id="ARBA00009902"/>
    </source>
</evidence>
<reference evidence="8 9" key="1">
    <citation type="submission" date="2019-03" db="EMBL/GenBank/DDBJ databases">
        <title>Genomic Encyclopedia of Type Strains, Phase IV (KMG-IV): sequencing the most valuable type-strain genomes for metagenomic binning, comparative biology and taxonomic classification.</title>
        <authorList>
            <person name="Goeker M."/>
        </authorList>
    </citation>
    <scope>NUCLEOTIDE SEQUENCE [LARGE SCALE GENOMIC DNA]</scope>
    <source>
        <strain evidence="8 9">DSM 15534</strain>
    </source>
</reference>
<dbReference type="EMBL" id="SMFT01000003">
    <property type="protein sequence ID" value="TCJ98010.1"/>
    <property type="molecule type" value="Genomic_DNA"/>
</dbReference>
<keyword evidence="9" id="KW-1185">Reference proteome</keyword>
<comment type="pathway">
    <text evidence="5">Glycan biosynthesis; sucrose metabolism.</text>
</comment>
<dbReference type="GO" id="GO:0004564">
    <property type="term" value="F:beta-fructofuranosidase activity"/>
    <property type="evidence" value="ECO:0007669"/>
    <property type="project" value="UniProtKB-EC"/>
</dbReference>
<evidence type="ECO:0000256" key="3">
    <source>
        <dbReference type="ARBA" id="ARBA00023295"/>
    </source>
</evidence>
<protein>
    <recommendedName>
        <fullName evidence="4">Sucrose-6-phosphate hydrolase</fullName>
        <ecNumber evidence="4">3.2.1.26</ecNumber>
    </recommendedName>
    <alternativeName>
        <fullName evidence="5">Invertase</fullName>
    </alternativeName>
</protein>
<evidence type="ECO:0000259" key="6">
    <source>
        <dbReference type="Pfam" id="PF00251"/>
    </source>
</evidence>
<keyword evidence="2 4" id="KW-0378">Hydrolase</keyword>
<dbReference type="Gene3D" id="2.115.10.20">
    <property type="entry name" value="Glycosyl hydrolase domain, family 43"/>
    <property type="match status" value="1"/>
</dbReference>
<evidence type="ECO:0000259" key="7">
    <source>
        <dbReference type="Pfam" id="PF08244"/>
    </source>
</evidence>
<dbReference type="PANTHER" id="PTHR43101">
    <property type="entry name" value="BETA-FRUCTOSIDASE"/>
    <property type="match status" value="1"/>
</dbReference>
<dbReference type="NCBIfam" id="TIGR01322">
    <property type="entry name" value="scrB_fam"/>
    <property type="match status" value="1"/>
</dbReference>
<organism evidence="8 9">
    <name type="scientific">Volucribacter psittacicida</name>
    <dbReference type="NCBI Taxonomy" id="203482"/>
    <lineage>
        <taxon>Bacteria</taxon>
        <taxon>Pseudomonadati</taxon>
        <taxon>Pseudomonadota</taxon>
        <taxon>Gammaproteobacteria</taxon>
        <taxon>Pasteurellales</taxon>
        <taxon>Pasteurellaceae</taxon>
        <taxon>Volucribacter</taxon>
    </lineage>
</organism>
<dbReference type="InterPro" id="IPR006232">
    <property type="entry name" value="Suc6P_hydrolase"/>
</dbReference>
<dbReference type="EC" id="3.2.1.26" evidence="4"/>
<dbReference type="Pfam" id="PF00251">
    <property type="entry name" value="Glyco_hydro_32N"/>
    <property type="match status" value="1"/>
</dbReference>
<evidence type="ECO:0000313" key="8">
    <source>
        <dbReference type="EMBL" id="TCJ98010.1"/>
    </source>
</evidence>
<keyword evidence="5" id="KW-0119">Carbohydrate metabolism</keyword>
<dbReference type="GO" id="GO:0005985">
    <property type="term" value="P:sucrose metabolic process"/>
    <property type="evidence" value="ECO:0007669"/>
    <property type="project" value="UniProtKB-UniPathway"/>
</dbReference>
<proteinExistence type="inferred from homology"/>
<comment type="subcellular location">
    <subcellularLocation>
        <location evidence="5">Cytoplasm</location>
    </subcellularLocation>
</comment>
<keyword evidence="3 4" id="KW-0326">Glycosidase</keyword>
<dbReference type="InterPro" id="IPR013148">
    <property type="entry name" value="Glyco_hydro_32_N"/>
</dbReference>
<dbReference type="GO" id="GO:0005737">
    <property type="term" value="C:cytoplasm"/>
    <property type="evidence" value="ECO:0007669"/>
    <property type="project" value="UniProtKB-SubCell"/>
</dbReference>
<evidence type="ECO:0000256" key="4">
    <source>
        <dbReference type="RuleBase" id="RU362110"/>
    </source>
</evidence>
<dbReference type="Pfam" id="PF08244">
    <property type="entry name" value="Glyco_hydro_32C"/>
    <property type="match status" value="1"/>
</dbReference>
<keyword evidence="5" id="KW-0963">Cytoplasm</keyword>
<dbReference type="UniPathway" id="UPA00238"/>
<accession>A0A4R1FUM6</accession>
<dbReference type="PROSITE" id="PS00609">
    <property type="entry name" value="GLYCOSYL_HYDROL_F32"/>
    <property type="match status" value="1"/>
</dbReference>
<dbReference type="Gene3D" id="2.60.120.560">
    <property type="entry name" value="Exo-inulinase, domain 1"/>
    <property type="match status" value="1"/>
</dbReference>
<dbReference type="SUPFAM" id="SSF75005">
    <property type="entry name" value="Arabinanase/levansucrase/invertase"/>
    <property type="match status" value="1"/>
</dbReference>
<dbReference type="Proteomes" id="UP000294702">
    <property type="component" value="Unassembled WGS sequence"/>
</dbReference>
<dbReference type="OrthoDB" id="9801455at2"/>
<dbReference type="InterPro" id="IPR023296">
    <property type="entry name" value="Glyco_hydro_beta-prop_sf"/>
</dbReference>
<dbReference type="PANTHER" id="PTHR43101:SF1">
    <property type="entry name" value="BETA-FRUCTOSIDASE"/>
    <property type="match status" value="1"/>
</dbReference>
<dbReference type="SUPFAM" id="SSF49899">
    <property type="entry name" value="Concanavalin A-like lectins/glucanases"/>
    <property type="match status" value="1"/>
</dbReference>
<dbReference type="InterPro" id="IPR001362">
    <property type="entry name" value="Glyco_hydro_32"/>
</dbReference>